<organism evidence="2">
    <name type="scientific">Cuerna arida</name>
    <dbReference type="NCBI Taxonomy" id="1464854"/>
    <lineage>
        <taxon>Eukaryota</taxon>
        <taxon>Metazoa</taxon>
        <taxon>Ecdysozoa</taxon>
        <taxon>Arthropoda</taxon>
        <taxon>Hexapoda</taxon>
        <taxon>Insecta</taxon>
        <taxon>Pterygota</taxon>
        <taxon>Neoptera</taxon>
        <taxon>Paraneoptera</taxon>
        <taxon>Hemiptera</taxon>
        <taxon>Auchenorrhyncha</taxon>
        <taxon>Membracoidea</taxon>
        <taxon>Cicadellidae</taxon>
        <taxon>Cicadellinae</taxon>
        <taxon>Proconiini</taxon>
        <taxon>Cuerna</taxon>
    </lineage>
</organism>
<dbReference type="InterPro" id="IPR036691">
    <property type="entry name" value="Endo/exonu/phosph_ase_sf"/>
</dbReference>
<dbReference type="GO" id="GO:0071897">
    <property type="term" value="P:DNA biosynthetic process"/>
    <property type="evidence" value="ECO:0007669"/>
    <property type="project" value="UniProtKB-ARBA"/>
</dbReference>
<dbReference type="SUPFAM" id="SSF56219">
    <property type="entry name" value="DNase I-like"/>
    <property type="match status" value="1"/>
</dbReference>
<evidence type="ECO:0000259" key="1">
    <source>
        <dbReference type="PROSITE" id="PS50878"/>
    </source>
</evidence>
<dbReference type="PROSITE" id="PS50878">
    <property type="entry name" value="RT_POL"/>
    <property type="match status" value="1"/>
</dbReference>
<dbReference type="AlphaFoldDB" id="A0A1B6GLJ5"/>
<sequence length="916" mass="104978">CKNNLVENNEKTPCLLQNLTGINNESSSFLESNLHIGLNILQINIQCLRNKLLELEHLSKLKHIDIISICEHWLLEEQISLFIPQGYKAASMVCRKTSKNGGAGIFLRDSFEYSKLDLSKFNIEQNLEISGIKLANIDIAILSLYRSPCGNMDLFFENFEKAIKKVLQHTSKLVIGGDFNIPFHRTTDTVTTTFVNILRSLNLVVLNKAPTRNDSCLDNILINFSRDCYELKVLNDCISDHNPLLLNLKLDKSCKPNKSVTSSKKCMRKQNETQIKLFAESLESERREIIDTYIRKEIDIETLFNSFLKMYNNIWYISSPLVKISGKSKQTKKFVWYNDDLKISKEIMLGYFDVFKNLKKNGSQHMEAAYNLYQFFKKEYKKKLNLAKRTCFENHIESANNKCKAAWEVISSETQNNTGVTPTALDPHLTNQYFIQSVADIQANIDNTDTLATNLLTNTFTDSVPQFTWSIITPNDVTKVAAKLSNSKTSDCYGISNYIVKNTIKYISSPLAFIFNQCLLHGYFPDLLKISKVLPVYKKGDRSLPQSYRPISIVPILSKVFESIMYHQLNQHFESNNIISNNQHGFRKNKSTTSAVTEIVVKALHAFEKKESVALTLIDLSKAFDCVNHGILLDKLKIYGISDNSIKILQSYLSNRVQYVSVQAQQSNSLSVATGVPQGSVLGPFLFIIFINDLPSNLLSNVVIYADDTTLFSSDKQFNTLKENMDESHSLALNWFASNRLLCNQEKTQNLLLSLSENYEDKSVKLLGFHIDSKLNWKSHISHVCRKISRVLYLMWKLRDFVSYEYLRMAYFAFFQSHISYGIVLWGHSSAVNDILLIQKKVVRTISRSSSLEHCKPLFTNLKLMTVINLYIFHILVHTKLNVTDFNTRQDFHQHNTRSKNKLDLPQNRLVKTSNF</sequence>
<name>A0A1B6GLJ5_9HEMI</name>
<dbReference type="Gene3D" id="3.60.10.10">
    <property type="entry name" value="Endonuclease/exonuclease/phosphatase"/>
    <property type="match status" value="1"/>
</dbReference>
<evidence type="ECO:0000313" key="2">
    <source>
        <dbReference type="EMBL" id="JAS63183.1"/>
    </source>
</evidence>
<dbReference type="EMBL" id="GECZ01006586">
    <property type="protein sequence ID" value="JAS63183.1"/>
    <property type="molecule type" value="Transcribed_RNA"/>
</dbReference>
<dbReference type="InterPro" id="IPR000477">
    <property type="entry name" value="RT_dom"/>
</dbReference>
<gene>
    <name evidence="2" type="ORF">g.33278</name>
</gene>
<accession>A0A1B6GLJ5</accession>
<protein>
    <recommendedName>
        <fullName evidence="1">Reverse transcriptase domain-containing protein</fullName>
    </recommendedName>
</protein>
<proteinExistence type="predicted"/>
<dbReference type="PANTHER" id="PTHR33332">
    <property type="entry name" value="REVERSE TRANSCRIPTASE DOMAIN-CONTAINING PROTEIN"/>
    <property type="match status" value="1"/>
</dbReference>
<dbReference type="SUPFAM" id="SSF56672">
    <property type="entry name" value="DNA/RNA polymerases"/>
    <property type="match status" value="1"/>
</dbReference>
<reference evidence="2" key="1">
    <citation type="submission" date="2015-11" db="EMBL/GenBank/DDBJ databases">
        <title>De novo transcriptome assembly of four potential Pierce s Disease insect vectors from Arizona vineyards.</title>
        <authorList>
            <person name="Tassone E.E."/>
        </authorList>
    </citation>
    <scope>NUCLEOTIDE SEQUENCE</scope>
</reference>
<dbReference type="Pfam" id="PF00078">
    <property type="entry name" value="RVT_1"/>
    <property type="match status" value="1"/>
</dbReference>
<dbReference type="CDD" id="cd01650">
    <property type="entry name" value="RT_nLTR_like"/>
    <property type="match status" value="1"/>
</dbReference>
<dbReference type="InterPro" id="IPR043502">
    <property type="entry name" value="DNA/RNA_pol_sf"/>
</dbReference>
<feature type="non-terminal residue" evidence="2">
    <location>
        <position position="1"/>
    </location>
</feature>
<feature type="domain" description="Reverse transcriptase" evidence="1">
    <location>
        <begin position="517"/>
        <end position="771"/>
    </location>
</feature>